<dbReference type="InterPro" id="IPR011004">
    <property type="entry name" value="Trimer_LpxA-like_sf"/>
</dbReference>
<dbReference type="Pfam" id="PF17836">
    <property type="entry name" value="PglD_N"/>
    <property type="match status" value="1"/>
</dbReference>
<dbReference type="AlphaFoldDB" id="A0AAX2AB07"/>
<dbReference type="Gene3D" id="3.40.50.20">
    <property type="match status" value="1"/>
</dbReference>
<feature type="binding site" evidence="5">
    <location>
        <position position="133"/>
    </location>
    <ligand>
        <name>acetyl-CoA</name>
        <dbReference type="ChEBI" id="CHEBI:57288"/>
    </ligand>
</feature>
<keyword evidence="10" id="KW-1185">Reference proteome</keyword>
<feature type="binding site" evidence="5">
    <location>
        <position position="154"/>
    </location>
    <ligand>
        <name>acetyl-CoA</name>
        <dbReference type="ChEBI" id="CHEBI:57288"/>
    </ligand>
</feature>
<dbReference type="Proteomes" id="UP000289193">
    <property type="component" value="Unassembled WGS sequence"/>
</dbReference>
<evidence type="ECO:0000313" key="8">
    <source>
        <dbReference type="EMBL" id="RXK11015.1"/>
    </source>
</evidence>
<reference evidence="8 10" key="1">
    <citation type="submission" date="2017-10" db="EMBL/GenBank/DDBJ databases">
        <title>Genomics of the genus Arcobacter.</title>
        <authorList>
            <person name="Perez-Cataluna A."/>
            <person name="Figueras M.J."/>
        </authorList>
    </citation>
    <scope>NUCLEOTIDE SEQUENCE [LARGE SCALE GENOMIC DNA]</scope>
    <source>
        <strain evidence="8 10">CECT 7835</strain>
    </source>
</reference>
<evidence type="ECO:0000256" key="3">
    <source>
        <dbReference type="ARBA" id="ARBA00022737"/>
    </source>
</evidence>
<gene>
    <name evidence="7" type="ORF">ABIV_0885</name>
    <name evidence="8" type="ORF">CRV05_01205</name>
</gene>
<dbReference type="Gene3D" id="2.160.10.10">
    <property type="entry name" value="Hexapeptide repeat proteins"/>
    <property type="match status" value="1"/>
</dbReference>
<dbReference type="InterPro" id="IPR041561">
    <property type="entry name" value="PglD_N"/>
</dbReference>
<evidence type="ECO:0000256" key="4">
    <source>
        <dbReference type="PIRSR" id="PIRSR620019-1"/>
    </source>
</evidence>
<evidence type="ECO:0000256" key="2">
    <source>
        <dbReference type="ARBA" id="ARBA00022679"/>
    </source>
</evidence>
<dbReference type="CDD" id="cd03360">
    <property type="entry name" value="LbH_AT_putative"/>
    <property type="match status" value="1"/>
</dbReference>
<keyword evidence="3" id="KW-0677">Repeat</keyword>
<evidence type="ECO:0000256" key="5">
    <source>
        <dbReference type="PIRSR" id="PIRSR620019-2"/>
    </source>
</evidence>
<reference evidence="7 9" key="2">
    <citation type="submission" date="2018-07" db="EMBL/GenBank/DDBJ databases">
        <title>Complete genome of the Arcobacter bivalviorum type strain LMG 26154.</title>
        <authorList>
            <person name="Miller W.G."/>
            <person name="Yee E."/>
            <person name="Bono J.L."/>
        </authorList>
    </citation>
    <scope>NUCLEOTIDE SEQUENCE [LARGE SCALE GENOMIC DNA]</scope>
    <source>
        <strain evidence="7 9">LMG 26154</strain>
    </source>
</reference>
<dbReference type="InterPro" id="IPR020019">
    <property type="entry name" value="AcTrfase_PglD-like"/>
</dbReference>
<dbReference type="GO" id="GO:0016740">
    <property type="term" value="F:transferase activity"/>
    <property type="evidence" value="ECO:0007669"/>
    <property type="project" value="UniProtKB-KW"/>
</dbReference>
<dbReference type="InterPro" id="IPR050179">
    <property type="entry name" value="Trans_hexapeptide_repeat"/>
</dbReference>
<dbReference type="InterPro" id="IPR018357">
    <property type="entry name" value="Hexapep_transf_CS"/>
</dbReference>
<feature type="binding site" evidence="5">
    <location>
        <position position="57"/>
    </location>
    <ligand>
        <name>substrate</name>
    </ligand>
</feature>
<feature type="binding site" evidence="5">
    <location>
        <begin position="10"/>
        <end position="12"/>
    </location>
    <ligand>
        <name>substrate</name>
    </ligand>
</feature>
<dbReference type="Proteomes" id="UP000253850">
    <property type="component" value="Chromosome"/>
</dbReference>
<dbReference type="RefSeq" id="WP_114838751.1">
    <property type="nucleotide sequence ID" value="NZ_CP031217.1"/>
</dbReference>
<accession>A0AAX2AB07</accession>
<evidence type="ECO:0000313" key="9">
    <source>
        <dbReference type="Proteomes" id="UP000253850"/>
    </source>
</evidence>
<feature type="binding site" evidence="5">
    <location>
        <begin position="32"/>
        <end position="33"/>
    </location>
    <ligand>
        <name>substrate</name>
    </ligand>
</feature>
<feature type="active site" description="Proton acceptor" evidence="4">
    <location>
        <position position="124"/>
    </location>
</feature>
<dbReference type="PANTHER" id="PTHR43300">
    <property type="entry name" value="ACETYLTRANSFERASE"/>
    <property type="match status" value="1"/>
</dbReference>
<evidence type="ECO:0000256" key="1">
    <source>
        <dbReference type="ARBA" id="ARBA00007274"/>
    </source>
</evidence>
<proteinExistence type="inferred from homology"/>
<name>A0AAX2AB07_9BACT</name>
<dbReference type="EMBL" id="PDKM01000001">
    <property type="protein sequence ID" value="RXK11015.1"/>
    <property type="molecule type" value="Genomic_DNA"/>
</dbReference>
<keyword evidence="2" id="KW-0808">Transferase</keyword>
<protein>
    <submittedName>
        <fullName evidence="8">Acetyltransferase</fullName>
    </submittedName>
    <submittedName>
        <fullName evidence="7">Sugar O-acyltransferase</fullName>
    </submittedName>
</protein>
<dbReference type="KEGG" id="hbv:ABIV_0885"/>
<dbReference type="PANTHER" id="PTHR43300:SF7">
    <property type="entry name" value="UDP-N-ACETYLBACILLOSAMINE N-ACETYLTRANSFERASE"/>
    <property type="match status" value="1"/>
</dbReference>
<dbReference type="PROSITE" id="PS00101">
    <property type="entry name" value="HEXAPEP_TRANSFERASES"/>
    <property type="match status" value="1"/>
</dbReference>
<sequence length="197" mass="21129">MKELYIYGASGHGLVVADIARDNGYENIIFIDDGKNEYPTFEDIKDSNNIPIAFGIGNNIIRAKLYEKVKKEGFNLATLIHSSSIISSSVCIEEGTIVMPNVVINANSIIGKAVILNSSSVIEHECKIEDFVHISPNVALAGNVNIKELTHIGIGSCVIQGLTVGKNSLIGAGAVVVKNIKDNIKAYGNPCCEVEEL</sequence>
<evidence type="ECO:0000313" key="10">
    <source>
        <dbReference type="Proteomes" id="UP000289193"/>
    </source>
</evidence>
<dbReference type="EMBL" id="CP031217">
    <property type="protein sequence ID" value="AXH11894.1"/>
    <property type="molecule type" value="Genomic_DNA"/>
</dbReference>
<dbReference type="NCBIfam" id="TIGR03570">
    <property type="entry name" value="NeuD_NnaD"/>
    <property type="match status" value="1"/>
</dbReference>
<dbReference type="SUPFAM" id="SSF51161">
    <property type="entry name" value="Trimeric LpxA-like enzymes"/>
    <property type="match status" value="1"/>
</dbReference>
<evidence type="ECO:0000313" key="7">
    <source>
        <dbReference type="EMBL" id="AXH11894.1"/>
    </source>
</evidence>
<comment type="similarity">
    <text evidence="1">Belongs to the transferase hexapeptide repeat family.</text>
</comment>
<organism evidence="8 10">
    <name type="scientific">Halarcobacter bivalviorum</name>
    <dbReference type="NCBI Taxonomy" id="663364"/>
    <lineage>
        <taxon>Bacteria</taxon>
        <taxon>Pseudomonadati</taxon>
        <taxon>Campylobacterota</taxon>
        <taxon>Epsilonproteobacteria</taxon>
        <taxon>Campylobacterales</taxon>
        <taxon>Arcobacteraceae</taxon>
        <taxon>Halarcobacter</taxon>
    </lineage>
</organism>
<evidence type="ECO:0000259" key="6">
    <source>
        <dbReference type="Pfam" id="PF17836"/>
    </source>
</evidence>
<feature type="domain" description="PglD N-terminal" evidence="6">
    <location>
        <begin position="4"/>
        <end position="69"/>
    </location>
</feature>
<feature type="site" description="Increases basicity of active site His" evidence="4">
    <location>
        <position position="125"/>
    </location>
</feature>